<feature type="domain" description="ABC3 transporter permease C-terminal" evidence="7">
    <location>
        <begin position="262"/>
        <end position="376"/>
    </location>
</feature>
<evidence type="ECO:0000256" key="4">
    <source>
        <dbReference type="ARBA" id="ARBA00022989"/>
    </source>
</evidence>
<gene>
    <name evidence="9" type="ordered locus">GM21_2110</name>
</gene>
<evidence type="ECO:0000259" key="7">
    <source>
        <dbReference type="Pfam" id="PF02687"/>
    </source>
</evidence>
<keyword evidence="2" id="KW-1003">Cell membrane</keyword>
<evidence type="ECO:0000256" key="3">
    <source>
        <dbReference type="ARBA" id="ARBA00022692"/>
    </source>
</evidence>
<dbReference type="AlphaFoldDB" id="C6E967"/>
<protein>
    <recommendedName>
        <fullName evidence="10">FtsX-like permease family protein</fullName>
    </recommendedName>
</protein>
<feature type="domain" description="ABC3 transporter permease C-terminal" evidence="7">
    <location>
        <begin position="709"/>
        <end position="821"/>
    </location>
</feature>
<feature type="transmembrane region" description="Helical" evidence="6">
    <location>
        <begin position="749"/>
        <end position="776"/>
    </location>
</feature>
<sequence>MVSTRFLLRQVTGAKRQCTVFVLCVALSMITLVSLGSFSESVESSLLRDAQSLHAADIIVKSHSPAPPGLERELAVLRDRGEIRSARFWEFYSVVQKPSADASLLCNIKVVEPGYPFYGTVRLASGHPFEKVLAPGSLVVEQVLLDRLHLRIGDPLRIGNAVLTVKDVVVQEPDRPVNFFALGPRVFVAAADRDALALIGKGSRVEHITLVKVPDPPRLEQVASELAAATGNDSRVRVETYKNAGSRVKRFFDNLLFFLNLSGIFTLLLSGFGIQSTLFALLKEQERTIAVMKALGARSRFIIGHFLGLTLFLGLLGTVAGLAGSFALQRYLPALFSGLIPAQVTLQVSTAAIFQGMAIGLLVVLLFTALPLYRLKEVKPKAIFGKEEAVALWNRSTWIIASLGALFFLSMVLIRLRDLKTGLYFMLSLVSLILISYLLAWVTLHFLKRRQPKNLAWRQALKGLFRPHNASLSITVTLSAAFAVIFAINLVEKNLDATFIDSFPPGAPNIFFIDIQPGQRDAFARTVGPGAAFYPIVKGNIVTAVNDTPIDPAQERKSRGDNLAREMNLTYREYLLPDERIESGGTLFRKEWSEPQVSVLDTVLKMHDMKVGDRVSFRVQGLPITARVSSVRTRNSSGFSPFFYFVFPDSVLSQAPQTFFAAVRVDKAGISALQNRVVSTFPNVSVIDLTETVTVFGRIMQQLSSIVSFFTSFSVIAGVLIIISSVFATRYARIQEAVYFTILGARRAFVLKVFAAENLILGLVSGVIALFISQLGSLVICRKGLDMSYEPYLGDSLLLLAGTTLLVMFVGLAVALPILYQKPVAFLREQSDE</sequence>
<feature type="transmembrane region" description="Helical" evidence="6">
    <location>
        <begin position="796"/>
        <end position="820"/>
    </location>
</feature>
<evidence type="ECO:0000259" key="8">
    <source>
        <dbReference type="Pfam" id="PF12704"/>
    </source>
</evidence>
<evidence type="ECO:0000256" key="6">
    <source>
        <dbReference type="SAM" id="Phobius"/>
    </source>
</evidence>
<name>C6E967_GEOSM</name>
<proteinExistence type="predicted"/>
<evidence type="ECO:0000256" key="2">
    <source>
        <dbReference type="ARBA" id="ARBA00022475"/>
    </source>
</evidence>
<feature type="transmembrane region" description="Helical" evidence="6">
    <location>
        <begin position="422"/>
        <end position="447"/>
    </location>
</feature>
<dbReference type="GO" id="GO:0005886">
    <property type="term" value="C:plasma membrane"/>
    <property type="evidence" value="ECO:0007669"/>
    <property type="project" value="UniProtKB-SubCell"/>
</dbReference>
<dbReference type="HOGENOM" id="CLU_009475_3_0_7"/>
<comment type="subcellular location">
    <subcellularLocation>
        <location evidence="1">Cell membrane</location>
        <topology evidence="1">Multi-pass membrane protein</topology>
    </subcellularLocation>
</comment>
<dbReference type="InterPro" id="IPR003838">
    <property type="entry name" value="ABC3_permease_C"/>
</dbReference>
<dbReference type="KEGG" id="gem:GM21_2110"/>
<dbReference type="InterPro" id="IPR025857">
    <property type="entry name" value="MacB_PCD"/>
</dbReference>
<dbReference type="STRING" id="443144.GM21_2110"/>
<evidence type="ECO:0000256" key="5">
    <source>
        <dbReference type="ARBA" id="ARBA00023136"/>
    </source>
</evidence>
<keyword evidence="3 6" id="KW-0812">Transmembrane</keyword>
<feature type="transmembrane region" description="Helical" evidence="6">
    <location>
        <begin position="468"/>
        <end position="491"/>
    </location>
</feature>
<accession>C6E967</accession>
<feature type="transmembrane region" description="Helical" evidence="6">
    <location>
        <begin position="302"/>
        <end position="328"/>
    </location>
</feature>
<dbReference type="EMBL" id="CP001661">
    <property type="protein sequence ID" value="ACT18162.1"/>
    <property type="molecule type" value="Genomic_DNA"/>
</dbReference>
<dbReference type="eggNOG" id="COG3127">
    <property type="taxonomic scope" value="Bacteria"/>
</dbReference>
<feature type="transmembrane region" description="Helical" evidence="6">
    <location>
        <begin position="706"/>
        <end position="728"/>
    </location>
</feature>
<dbReference type="Pfam" id="PF02687">
    <property type="entry name" value="FtsX"/>
    <property type="match status" value="2"/>
</dbReference>
<evidence type="ECO:0000256" key="1">
    <source>
        <dbReference type="ARBA" id="ARBA00004651"/>
    </source>
</evidence>
<feature type="transmembrane region" description="Helical" evidence="6">
    <location>
        <begin position="396"/>
        <end position="416"/>
    </location>
</feature>
<keyword evidence="4 6" id="KW-1133">Transmembrane helix</keyword>
<feature type="transmembrane region" description="Helical" evidence="6">
    <location>
        <begin position="20"/>
        <end position="38"/>
    </location>
</feature>
<organism evidence="9">
    <name type="scientific">Geobacter sp. (strain M21)</name>
    <dbReference type="NCBI Taxonomy" id="443144"/>
    <lineage>
        <taxon>Bacteria</taxon>
        <taxon>Pseudomonadati</taxon>
        <taxon>Thermodesulfobacteriota</taxon>
        <taxon>Desulfuromonadia</taxon>
        <taxon>Geobacterales</taxon>
        <taxon>Geobacteraceae</taxon>
        <taxon>Geobacter</taxon>
    </lineage>
</organism>
<dbReference type="Pfam" id="PF12704">
    <property type="entry name" value="MacB_PCD"/>
    <property type="match status" value="1"/>
</dbReference>
<evidence type="ECO:0000313" key="9">
    <source>
        <dbReference type="EMBL" id="ACT18162.1"/>
    </source>
</evidence>
<feature type="transmembrane region" description="Helical" evidence="6">
    <location>
        <begin position="348"/>
        <end position="375"/>
    </location>
</feature>
<evidence type="ECO:0008006" key="10">
    <source>
        <dbReference type="Google" id="ProtNLM"/>
    </source>
</evidence>
<keyword evidence="5 6" id="KW-0472">Membrane</keyword>
<dbReference type="OrthoDB" id="9775544at2"/>
<feature type="transmembrane region" description="Helical" evidence="6">
    <location>
        <begin position="255"/>
        <end position="282"/>
    </location>
</feature>
<feature type="domain" description="MacB-like periplasmic core" evidence="8">
    <location>
        <begin position="21"/>
        <end position="228"/>
    </location>
</feature>
<reference evidence="9" key="1">
    <citation type="submission" date="2009-07" db="EMBL/GenBank/DDBJ databases">
        <title>Complete sequence of Geobacter sp. M21.</title>
        <authorList>
            <consortium name="US DOE Joint Genome Institute"/>
            <person name="Lucas S."/>
            <person name="Copeland A."/>
            <person name="Lapidus A."/>
            <person name="Glavina del Rio T."/>
            <person name="Dalin E."/>
            <person name="Tice H."/>
            <person name="Bruce D."/>
            <person name="Goodwin L."/>
            <person name="Pitluck S."/>
            <person name="Saunders E."/>
            <person name="Brettin T."/>
            <person name="Detter J.C."/>
            <person name="Han C."/>
            <person name="Larimer F."/>
            <person name="Land M."/>
            <person name="Hauser L."/>
            <person name="Kyrpides N."/>
            <person name="Ovchinnikova G."/>
            <person name="Lovley D."/>
        </authorList>
    </citation>
    <scope>NUCLEOTIDE SEQUENCE [LARGE SCALE GENOMIC DNA]</scope>
    <source>
        <strain evidence="9">M21</strain>
    </source>
</reference>
<dbReference type="PANTHER" id="PTHR30287">
    <property type="entry name" value="MEMBRANE COMPONENT OF PREDICTED ABC SUPERFAMILY METABOLITE UPTAKE TRANSPORTER"/>
    <property type="match status" value="1"/>
</dbReference>
<dbReference type="InterPro" id="IPR038766">
    <property type="entry name" value="Membrane_comp_ABC_pdt"/>
</dbReference>
<dbReference type="PANTHER" id="PTHR30287:SF1">
    <property type="entry name" value="INNER MEMBRANE PROTEIN"/>
    <property type="match status" value="1"/>
</dbReference>